<dbReference type="EMBL" id="JBJHQH010000015">
    <property type="protein sequence ID" value="MFK9093601.1"/>
    <property type="molecule type" value="Genomic_DNA"/>
</dbReference>
<evidence type="ECO:0000313" key="3">
    <source>
        <dbReference type="Proteomes" id="UP001623041"/>
    </source>
</evidence>
<dbReference type="RefSeq" id="WP_406582106.1">
    <property type="nucleotide sequence ID" value="NZ_JBJHQH010000015.1"/>
</dbReference>
<proteinExistence type="predicted"/>
<feature type="chain" id="PRO_5046599247" description="Lipoprotein" evidence="1">
    <location>
        <begin position="28"/>
        <end position="128"/>
    </location>
</feature>
<evidence type="ECO:0008006" key="4">
    <source>
        <dbReference type="Google" id="ProtNLM"/>
    </source>
</evidence>
<organism evidence="2 3">
    <name type="scientific">Bacillus salipaludis</name>
    <dbReference type="NCBI Taxonomy" id="2547811"/>
    <lineage>
        <taxon>Bacteria</taxon>
        <taxon>Bacillati</taxon>
        <taxon>Bacillota</taxon>
        <taxon>Bacilli</taxon>
        <taxon>Bacillales</taxon>
        <taxon>Bacillaceae</taxon>
        <taxon>Bacillus</taxon>
    </lineage>
</organism>
<evidence type="ECO:0000256" key="1">
    <source>
        <dbReference type="SAM" id="SignalP"/>
    </source>
</evidence>
<evidence type="ECO:0000313" key="2">
    <source>
        <dbReference type="EMBL" id="MFK9093601.1"/>
    </source>
</evidence>
<reference evidence="2 3" key="1">
    <citation type="submission" date="2024-11" db="EMBL/GenBank/DDBJ databases">
        <authorList>
            <person name="Lucas J.A."/>
        </authorList>
    </citation>
    <scope>NUCLEOTIDE SEQUENCE [LARGE SCALE GENOMIC DNA]</scope>
    <source>
        <strain evidence="2 3">Z 5.4</strain>
    </source>
</reference>
<gene>
    <name evidence="2" type="ORF">ACJEBI_19220</name>
</gene>
<sequence>MKKLLTVLCGILVALSLFVTTGNTAKAAEPDVTPAVTDDDSCGCHDLIPLTGVERNKIVAKFISSDEFKAKKTELLKSGFTWNGAHTIEVVLPAEGVTMVGVPFFSADGVPTVYVFINGVFVGTAPAE</sequence>
<keyword evidence="1" id="KW-0732">Signal</keyword>
<protein>
    <recommendedName>
        <fullName evidence="4">Lipoprotein</fullName>
    </recommendedName>
</protein>
<name>A0ABW8RJB9_9BACI</name>
<accession>A0ABW8RJB9</accession>
<feature type="signal peptide" evidence="1">
    <location>
        <begin position="1"/>
        <end position="27"/>
    </location>
</feature>
<comment type="caution">
    <text evidence="2">The sequence shown here is derived from an EMBL/GenBank/DDBJ whole genome shotgun (WGS) entry which is preliminary data.</text>
</comment>
<keyword evidence="3" id="KW-1185">Reference proteome</keyword>
<dbReference type="Proteomes" id="UP001623041">
    <property type="component" value="Unassembled WGS sequence"/>
</dbReference>